<dbReference type="Gene3D" id="1.10.510.10">
    <property type="entry name" value="Transferase(Phosphotransferase) domain 1"/>
    <property type="match status" value="1"/>
</dbReference>
<dbReference type="GO" id="GO:0004674">
    <property type="term" value="F:protein serine/threonine kinase activity"/>
    <property type="evidence" value="ECO:0007669"/>
    <property type="project" value="TreeGrafter"/>
</dbReference>
<reference evidence="2 3" key="1">
    <citation type="journal article" date="2016" name="Mol. Biol. Evol.">
        <title>Comparative Genomics of Early-Diverging Mushroom-Forming Fungi Provides Insights into the Origins of Lignocellulose Decay Capabilities.</title>
        <authorList>
            <person name="Nagy L.G."/>
            <person name="Riley R."/>
            <person name="Tritt A."/>
            <person name="Adam C."/>
            <person name="Daum C."/>
            <person name="Floudas D."/>
            <person name="Sun H."/>
            <person name="Yadav J.S."/>
            <person name="Pangilinan J."/>
            <person name="Larsson K.H."/>
            <person name="Matsuura K."/>
            <person name="Barry K."/>
            <person name="Labutti K."/>
            <person name="Kuo R."/>
            <person name="Ohm R.A."/>
            <person name="Bhattacharya S.S."/>
            <person name="Shirouzu T."/>
            <person name="Yoshinaga Y."/>
            <person name="Martin F.M."/>
            <person name="Grigoriev I.V."/>
            <person name="Hibbett D.S."/>
        </authorList>
    </citation>
    <scope>NUCLEOTIDE SEQUENCE [LARGE SCALE GENOMIC DNA]</scope>
    <source>
        <strain evidence="2 3">HHB12029</strain>
    </source>
</reference>
<dbReference type="GO" id="GO:0044773">
    <property type="term" value="P:mitotic DNA damage checkpoint signaling"/>
    <property type="evidence" value="ECO:0007669"/>
    <property type="project" value="TreeGrafter"/>
</dbReference>
<proteinExistence type="predicted"/>
<dbReference type="SMART" id="SM00220">
    <property type="entry name" value="S_TKc"/>
    <property type="match status" value="1"/>
</dbReference>
<evidence type="ECO:0000313" key="3">
    <source>
        <dbReference type="Proteomes" id="UP000077266"/>
    </source>
</evidence>
<dbReference type="OrthoDB" id="3224178at2759"/>
<dbReference type="PROSITE" id="PS50011">
    <property type="entry name" value="PROTEIN_KINASE_DOM"/>
    <property type="match status" value="1"/>
</dbReference>
<dbReference type="SUPFAM" id="SSF56112">
    <property type="entry name" value="Protein kinase-like (PK-like)"/>
    <property type="match status" value="1"/>
</dbReference>
<dbReference type="InterPro" id="IPR011009">
    <property type="entry name" value="Kinase-like_dom_sf"/>
</dbReference>
<dbReference type="PANTHER" id="PTHR44167:SF30">
    <property type="entry name" value="PHOSPHORYLASE KINASE"/>
    <property type="match status" value="1"/>
</dbReference>
<dbReference type="GO" id="GO:0005524">
    <property type="term" value="F:ATP binding"/>
    <property type="evidence" value="ECO:0007669"/>
    <property type="project" value="InterPro"/>
</dbReference>
<dbReference type="AlphaFoldDB" id="A0A166NLJ9"/>
<dbReference type="Proteomes" id="UP000077266">
    <property type="component" value="Unassembled WGS sequence"/>
</dbReference>
<protein>
    <recommendedName>
        <fullName evidence="1">Protein kinase domain-containing protein</fullName>
    </recommendedName>
</protein>
<name>A0A166NLJ9_EXIGL</name>
<gene>
    <name evidence="2" type="ORF">EXIGLDRAFT_846663</name>
</gene>
<dbReference type="STRING" id="1314781.A0A166NLJ9"/>
<evidence type="ECO:0000259" key="1">
    <source>
        <dbReference type="PROSITE" id="PS50011"/>
    </source>
</evidence>
<dbReference type="InParanoid" id="A0A166NLJ9"/>
<accession>A0A166NLJ9</accession>
<dbReference type="Pfam" id="PF00069">
    <property type="entry name" value="Pkinase"/>
    <property type="match status" value="1"/>
</dbReference>
<dbReference type="EMBL" id="KV426641">
    <property type="protein sequence ID" value="KZV79303.1"/>
    <property type="molecule type" value="Genomic_DNA"/>
</dbReference>
<sequence>MAGDVEEWPPSLEDWRLYPTDPTPSSMWNCYLWRAMIPAFTSQGVALYIPDFDFHLPFIRRPPNPDQIHIPPGAYETQPGTYERTMQQRAASVYPATLLSDGRDVVVRVVSKGSIASRELQILRHLSSEPQKSDPRNHASPTLRELVYEDWTFAVIPRFSLSPVGLSSTWEGNWFATAEELFDFVVQILEGFSFLHDQLIAHQDISAENIVVNHVGARAVGFLSQFPCRYYIIDFELAVQFPKNSTLSERRVVGPPVKNFNPRRLPPEVGEAPHCPFAADVWQLGLLFFRRFPSGPEAVVQSARAMLTPLPADRPSMQAALAAIVNAQNLLSMEEKAATVVRDTRFDYSQGVEEYNQALETFLRSDDNSGNS</sequence>
<evidence type="ECO:0000313" key="2">
    <source>
        <dbReference type="EMBL" id="KZV79303.1"/>
    </source>
</evidence>
<dbReference type="InterPro" id="IPR000719">
    <property type="entry name" value="Prot_kinase_dom"/>
</dbReference>
<organism evidence="2 3">
    <name type="scientific">Exidia glandulosa HHB12029</name>
    <dbReference type="NCBI Taxonomy" id="1314781"/>
    <lineage>
        <taxon>Eukaryota</taxon>
        <taxon>Fungi</taxon>
        <taxon>Dikarya</taxon>
        <taxon>Basidiomycota</taxon>
        <taxon>Agaricomycotina</taxon>
        <taxon>Agaricomycetes</taxon>
        <taxon>Auriculariales</taxon>
        <taxon>Exidiaceae</taxon>
        <taxon>Exidia</taxon>
    </lineage>
</organism>
<feature type="domain" description="Protein kinase" evidence="1">
    <location>
        <begin position="79"/>
        <end position="372"/>
    </location>
</feature>
<dbReference type="GO" id="GO:0005634">
    <property type="term" value="C:nucleus"/>
    <property type="evidence" value="ECO:0007669"/>
    <property type="project" value="TreeGrafter"/>
</dbReference>
<dbReference type="PANTHER" id="PTHR44167">
    <property type="entry name" value="OVARIAN-SPECIFIC SERINE/THREONINE-PROTEIN KINASE LOK-RELATED"/>
    <property type="match status" value="1"/>
</dbReference>
<keyword evidence="3" id="KW-1185">Reference proteome</keyword>